<organism evidence="2 3">
    <name type="scientific">Colletotrichum kahawae</name>
    <name type="common">Coffee berry disease fungus</name>
    <dbReference type="NCBI Taxonomy" id="34407"/>
    <lineage>
        <taxon>Eukaryota</taxon>
        <taxon>Fungi</taxon>
        <taxon>Dikarya</taxon>
        <taxon>Ascomycota</taxon>
        <taxon>Pezizomycotina</taxon>
        <taxon>Sordariomycetes</taxon>
        <taxon>Hypocreomycetidae</taxon>
        <taxon>Glomerellales</taxon>
        <taxon>Glomerellaceae</taxon>
        <taxon>Colletotrichum</taxon>
        <taxon>Colletotrichum gloeosporioides species complex</taxon>
    </lineage>
</organism>
<protein>
    <submittedName>
        <fullName evidence="2">Uncharacterized protein</fullName>
    </submittedName>
</protein>
<dbReference type="EMBL" id="VYYT01000041">
    <property type="protein sequence ID" value="KAK2774932.1"/>
    <property type="molecule type" value="Genomic_DNA"/>
</dbReference>
<keyword evidence="1" id="KW-0732">Signal</keyword>
<feature type="signal peptide" evidence="1">
    <location>
        <begin position="1"/>
        <end position="18"/>
    </location>
</feature>
<reference evidence="2" key="1">
    <citation type="submission" date="2023-02" db="EMBL/GenBank/DDBJ databases">
        <title>Colletotrichum kahawae CIFC_Que2 genome sequencing and assembly.</title>
        <authorList>
            <person name="Baroncelli R."/>
        </authorList>
    </citation>
    <scope>NUCLEOTIDE SEQUENCE</scope>
    <source>
        <strain evidence="2">CIFC_Que2</strain>
    </source>
</reference>
<evidence type="ECO:0000313" key="2">
    <source>
        <dbReference type="EMBL" id="KAK2774932.1"/>
    </source>
</evidence>
<dbReference type="AlphaFoldDB" id="A0AAE0DC40"/>
<gene>
    <name evidence="2" type="ORF">CKAH01_12985</name>
</gene>
<proteinExistence type="predicted"/>
<accession>A0AAE0DC40</accession>
<evidence type="ECO:0000313" key="3">
    <source>
        <dbReference type="Proteomes" id="UP001281614"/>
    </source>
</evidence>
<evidence type="ECO:0000256" key="1">
    <source>
        <dbReference type="SAM" id="SignalP"/>
    </source>
</evidence>
<sequence length="78" mass="8393">MRAAAFIATYFLAASAAAQTIYCCTSNDLDQVVLEAEETAVCCQSSGGQLQGDECLLDVGRFGFSQCCRQQTVFTCDF</sequence>
<feature type="chain" id="PRO_5042123241" evidence="1">
    <location>
        <begin position="19"/>
        <end position="78"/>
    </location>
</feature>
<comment type="caution">
    <text evidence="2">The sequence shown here is derived from an EMBL/GenBank/DDBJ whole genome shotgun (WGS) entry which is preliminary data.</text>
</comment>
<dbReference type="Proteomes" id="UP001281614">
    <property type="component" value="Unassembled WGS sequence"/>
</dbReference>
<name>A0AAE0DC40_COLKA</name>
<keyword evidence="3" id="KW-1185">Reference proteome</keyword>